<dbReference type="Gene3D" id="3.90.1200.10">
    <property type="match status" value="1"/>
</dbReference>
<sequence length="425" mass="44987">MFDWDTYITETIGIPANEFGITKLTGGIINSTVRLRLDKPLSEGIAAHDASSTQPASSAFPTNAATNATSYVLKFAPAHMPNEPSVPLSTARQAVEARALRHLSTDPQLAGALRAADVAVPSLVWHDEERKVLWISDLGELTTLSDYLRAQVVDEVVSALWDGKEGPSPAAIGAKLGTALASIHAASINPPPETVAQLTYRETDVANQLKGYLEVLFTKYELDTPADAEKLALRMGLDFSPEPRDGLKVWGMGDLWPGSVLLTTPPSDGMALVDWEFPYVAHPGAEVGMILAHVAGHAYEAVYPASGRTPSAGVAATLRARSLEFGTALADAYAARAPELLSHSFTRAALCGYGREVALQADFNAEFYSDTGKRATVVEGRSALVAAGEGEEDVDLGRWASVAGEEEGVGGGALLLPLLAKVRQA</sequence>
<organism evidence="2 3">
    <name type="scientific">Vanrija pseudolonga</name>
    <dbReference type="NCBI Taxonomy" id="143232"/>
    <lineage>
        <taxon>Eukaryota</taxon>
        <taxon>Fungi</taxon>
        <taxon>Dikarya</taxon>
        <taxon>Basidiomycota</taxon>
        <taxon>Agaricomycotina</taxon>
        <taxon>Tremellomycetes</taxon>
        <taxon>Trichosporonales</taxon>
        <taxon>Trichosporonaceae</taxon>
        <taxon>Vanrija</taxon>
    </lineage>
</organism>
<dbReference type="InterPro" id="IPR011009">
    <property type="entry name" value="Kinase-like_dom_sf"/>
</dbReference>
<evidence type="ECO:0000313" key="3">
    <source>
        <dbReference type="Proteomes" id="UP000827549"/>
    </source>
</evidence>
<keyword evidence="2" id="KW-0808">Transferase</keyword>
<dbReference type="Gene3D" id="3.30.200.20">
    <property type="entry name" value="Phosphorylase Kinase, domain 1"/>
    <property type="match status" value="1"/>
</dbReference>
<evidence type="ECO:0000313" key="2">
    <source>
        <dbReference type="EMBL" id="WOO81279.1"/>
    </source>
</evidence>
<protein>
    <submittedName>
        <fullName evidence="2">4-hydroxytryptamine kinase</fullName>
    </submittedName>
</protein>
<dbReference type="EMBL" id="CP086716">
    <property type="protein sequence ID" value="WOO81279.1"/>
    <property type="molecule type" value="Genomic_DNA"/>
</dbReference>
<name>A0AAF0YCE5_9TREE</name>
<evidence type="ECO:0000259" key="1">
    <source>
        <dbReference type="Pfam" id="PF01636"/>
    </source>
</evidence>
<feature type="domain" description="Aminoglycoside phosphotransferase" evidence="1">
    <location>
        <begin position="69"/>
        <end position="298"/>
    </location>
</feature>
<dbReference type="InterPro" id="IPR002575">
    <property type="entry name" value="Aminoglycoside_PTrfase"/>
</dbReference>
<dbReference type="RefSeq" id="XP_062627311.1">
    <property type="nucleotide sequence ID" value="XM_062771327.1"/>
</dbReference>
<reference evidence="2" key="1">
    <citation type="submission" date="2023-10" db="EMBL/GenBank/DDBJ databases">
        <authorList>
            <person name="Noh H."/>
        </authorList>
    </citation>
    <scope>NUCLEOTIDE SEQUENCE</scope>
    <source>
        <strain evidence="2">DUCC4014</strain>
    </source>
</reference>
<keyword evidence="2" id="KW-0418">Kinase</keyword>
<dbReference type="SUPFAM" id="SSF56112">
    <property type="entry name" value="Protein kinase-like (PK-like)"/>
    <property type="match status" value="1"/>
</dbReference>
<accession>A0AAF0YCE5</accession>
<dbReference type="GO" id="GO:0016301">
    <property type="term" value="F:kinase activity"/>
    <property type="evidence" value="ECO:0007669"/>
    <property type="project" value="UniProtKB-KW"/>
</dbReference>
<dbReference type="GeneID" id="87808041"/>
<gene>
    <name evidence="2" type="primary">psiK</name>
    <name evidence="2" type="ORF">LOC62_03G004808</name>
</gene>
<dbReference type="Pfam" id="PF01636">
    <property type="entry name" value="APH"/>
    <property type="match status" value="1"/>
</dbReference>
<keyword evidence="3" id="KW-1185">Reference proteome</keyword>
<dbReference type="Proteomes" id="UP000827549">
    <property type="component" value="Chromosome 3"/>
</dbReference>
<dbReference type="AlphaFoldDB" id="A0AAF0YCE5"/>
<proteinExistence type="predicted"/>